<evidence type="ECO:0000313" key="4">
    <source>
        <dbReference type="Proteomes" id="UP000051017"/>
    </source>
</evidence>
<proteinExistence type="predicted"/>
<feature type="transmembrane region" description="Helical" evidence="1">
    <location>
        <begin position="147"/>
        <end position="165"/>
    </location>
</feature>
<dbReference type="GO" id="GO:0080120">
    <property type="term" value="P:CAAX-box protein maturation"/>
    <property type="evidence" value="ECO:0007669"/>
    <property type="project" value="UniProtKB-ARBA"/>
</dbReference>
<sequence>MTPAPWPPPSVEPTQKRSALSILFLWLGCYSVAVVLSIVVTPRDISGGDSAATDNPTIWVLALSALGLWLPFIFMLRWVARRAGTDLRTYFGLRFVKIDWLGIPLGIFCQVVLMNVVNWPLNKWWPSTFNSQRIETRARDMVDAAHGAWFVVLFLVVVVGAPFVEELVYRGFIQGGLQARLGSTWALIITAGWFTVVHLEPIEFPGLFAFAVVLGLCYRRTRRLGLSMVTHLAFNATGLLLVALS</sequence>
<accession>A0A0R2QJB7</accession>
<dbReference type="EMBL" id="LIBJ01000031">
    <property type="protein sequence ID" value="KRO49200.1"/>
    <property type="molecule type" value="Genomic_DNA"/>
</dbReference>
<protein>
    <recommendedName>
        <fullName evidence="2">CAAX prenyl protease 2/Lysostaphin resistance protein A-like domain-containing protein</fullName>
    </recommendedName>
</protein>
<feature type="transmembrane region" description="Helical" evidence="1">
    <location>
        <begin position="100"/>
        <end position="121"/>
    </location>
</feature>
<comment type="caution">
    <text evidence="3">The sequence shown here is derived from an EMBL/GenBank/DDBJ whole genome shotgun (WGS) entry which is preliminary data.</text>
</comment>
<feature type="transmembrane region" description="Helical" evidence="1">
    <location>
        <begin position="58"/>
        <end position="79"/>
    </location>
</feature>
<keyword evidence="1" id="KW-1133">Transmembrane helix</keyword>
<dbReference type="GO" id="GO:0004175">
    <property type="term" value="F:endopeptidase activity"/>
    <property type="evidence" value="ECO:0007669"/>
    <property type="project" value="UniProtKB-ARBA"/>
</dbReference>
<keyword evidence="1" id="KW-0812">Transmembrane</keyword>
<feature type="transmembrane region" description="Helical" evidence="1">
    <location>
        <begin position="202"/>
        <end position="218"/>
    </location>
</feature>
<evidence type="ECO:0000259" key="2">
    <source>
        <dbReference type="Pfam" id="PF02517"/>
    </source>
</evidence>
<evidence type="ECO:0000313" key="3">
    <source>
        <dbReference type="EMBL" id="KRO49200.1"/>
    </source>
</evidence>
<dbReference type="Pfam" id="PF02517">
    <property type="entry name" value="Rce1-like"/>
    <property type="match status" value="1"/>
</dbReference>
<gene>
    <name evidence="3" type="ORF">ABR75_07045</name>
</gene>
<dbReference type="PANTHER" id="PTHR43592">
    <property type="entry name" value="CAAX AMINO TERMINAL PROTEASE"/>
    <property type="match status" value="1"/>
</dbReference>
<name>A0A0R2QJB7_9ACTN</name>
<feature type="transmembrane region" description="Helical" evidence="1">
    <location>
        <begin position="20"/>
        <end position="38"/>
    </location>
</feature>
<keyword evidence="1" id="KW-0472">Membrane</keyword>
<dbReference type="Proteomes" id="UP000051017">
    <property type="component" value="Unassembled WGS sequence"/>
</dbReference>
<dbReference type="InterPro" id="IPR003675">
    <property type="entry name" value="Rce1/LyrA-like_dom"/>
</dbReference>
<evidence type="ECO:0000256" key="1">
    <source>
        <dbReference type="SAM" id="Phobius"/>
    </source>
</evidence>
<feature type="domain" description="CAAX prenyl protease 2/Lysostaphin resistance protein A-like" evidence="2">
    <location>
        <begin position="148"/>
        <end position="236"/>
    </location>
</feature>
<feature type="transmembrane region" description="Helical" evidence="1">
    <location>
        <begin position="225"/>
        <end position="244"/>
    </location>
</feature>
<dbReference type="AlphaFoldDB" id="A0A0R2QJB7"/>
<organism evidence="3 4">
    <name type="scientific">Acidimicrobiia bacterium BACL6 MAG-120924-bin43</name>
    <dbReference type="NCBI Taxonomy" id="1655583"/>
    <lineage>
        <taxon>Bacteria</taxon>
        <taxon>Bacillati</taxon>
        <taxon>Actinomycetota</taxon>
        <taxon>Acidimicrobiia</taxon>
        <taxon>acIV cluster</taxon>
    </lineage>
</organism>
<dbReference type="PANTHER" id="PTHR43592:SF15">
    <property type="entry name" value="CAAX AMINO TERMINAL PROTEASE FAMILY PROTEIN"/>
    <property type="match status" value="1"/>
</dbReference>
<feature type="transmembrane region" description="Helical" evidence="1">
    <location>
        <begin position="177"/>
        <end position="196"/>
    </location>
</feature>
<reference evidence="3 4" key="1">
    <citation type="submission" date="2015-10" db="EMBL/GenBank/DDBJ databases">
        <title>Metagenome-Assembled Genomes uncover a global brackish microbiome.</title>
        <authorList>
            <person name="Hugerth L.W."/>
            <person name="Larsson J."/>
            <person name="Alneberg J."/>
            <person name="Lindh M.V."/>
            <person name="Legrand C."/>
            <person name="Pinhassi J."/>
            <person name="Andersson A.F."/>
        </authorList>
    </citation>
    <scope>NUCLEOTIDE SEQUENCE [LARGE SCALE GENOMIC DNA]</scope>
    <source>
        <strain evidence="3">BACL6 MAG-120924-bin43</strain>
    </source>
</reference>